<proteinExistence type="predicted"/>
<comment type="caution">
    <text evidence="2">The sequence shown here is derived from an EMBL/GenBank/DDBJ whole genome shotgun (WGS) entry which is preliminary data.</text>
</comment>
<dbReference type="Proteomes" id="UP001175271">
    <property type="component" value="Unassembled WGS sequence"/>
</dbReference>
<evidence type="ECO:0000313" key="2">
    <source>
        <dbReference type="EMBL" id="KAK0405942.1"/>
    </source>
</evidence>
<protein>
    <submittedName>
        <fullName evidence="2">Uncharacterized protein</fullName>
    </submittedName>
</protein>
<accession>A0AA39HJT0</accession>
<sequence>MYSRSVLNGSKGPNSKDRPDSATRAVRTAHVGVSTRKPCQTFLAALTTSLLSEVRASKCLATLGAVEYNFSSPAWPTGGREIDCHFNLNVACYAFVPASQPDSVEYGCEKRRKMDRSALKRRNITEILGSSVAARIRCATCPQAWKSCSRLLVLQLQLNSSAATPTILNTCPSPGSRHAGGASNPNLCLDVDDLEEFERGAREDRSPCRKTFPICDMATRRNVAVRRNLPTGAPFAVVVEAATTGRKTETVPSRSFWNRDVDRSEFQIGHSKLTRREIQKWLQSGAKATQRSGGSAESGVSIDAIAPASVDDALLVEGPWGSVSETDVFENGNTGKRVQYGEAFIMLHKDD</sequence>
<evidence type="ECO:0000313" key="3">
    <source>
        <dbReference type="Proteomes" id="UP001175271"/>
    </source>
</evidence>
<dbReference type="AlphaFoldDB" id="A0AA39HJT0"/>
<feature type="region of interest" description="Disordered" evidence="1">
    <location>
        <begin position="1"/>
        <end position="24"/>
    </location>
</feature>
<reference evidence="2" key="1">
    <citation type="submission" date="2023-06" db="EMBL/GenBank/DDBJ databases">
        <title>Genomic analysis of the entomopathogenic nematode Steinernema hermaphroditum.</title>
        <authorList>
            <person name="Schwarz E.M."/>
            <person name="Heppert J.K."/>
            <person name="Baniya A."/>
            <person name="Schwartz H.T."/>
            <person name="Tan C.-H."/>
            <person name="Antoshechkin I."/>
            <person name="Sternberg P.W."/>
            <person name="Goodrich-Blair H."/>
            <person name="Dillman A.R."/>
        </authorList>
    </citation>
    <scope>NUCLEOTIDE SEQUENCE</scope>
    <source>
        <strain evidence="2">PS9179</strain>
        <tissue evidence="2">Whole animal</tissue>
    </source>
</reference>
<evidence type="ECO:0000256" key="1">
    <source>
        <dbReference type="SAM" id="MobiDB-lite"/>
    </source>
</evidence>
<organism evidence="2 3">
    <name type="scientific">Steinernema hermaphroditum</name>
    <dbReference type="NCBI Taxonomy" id="289476"/>
    <lineage>
        <taxon>Eukaryota</taxon>
        <taxon>Metazoa</taxon>
        <taxon>Ecdysozoa</taxon>
        <taxon>Nematoda</taxon>
        <taxon>Chromadorea</taxon>
        <taxon>Rhabditida</taxon>
        <taxon>Tylenchina</taxon>
        <taxon>Panagrolaimomorpha</taxon>
        <taxon>Strongyloidoidea</taxon>
        <taxon>Steinernematidae</taxon>
        <taxon>Steinernema</taxon>
    </lineage>
</organism>
<keyword evidence="3" id="KW-1185">Reference proteome</keyword>
<name>A0AA39HJT0_9BILA</name>
<dbReference type="EMBL" id="JAUCMV010000004">
    <property type="protein sequence ID" value="KAK0405942.1"/>
    <property type="molecule type" value="Genomic_DNA"/>
</dbReference>
<feature type="compositionally biased region" description="Polar residues" evidence="1">
    <location>
        <begin position="1"/>
        <end position="13"/>
    </location>
</feature>
<gene>
    <name evidence="2" type="ORF">QR680_018273</name>
</gene>